<organism evidence="12 13">
    <name type="scientific">Candidatus Kapaibacterium thiocyanatum</name>
    <dbReference type="NCBI Taxonomy" id="1895771"/>
    <lineage>
        <taxon>Bacteria</taxon>
        <taxon>Pseudomonadati</taxon>
        <taxon>Candidatus Kapaibacteriota</taxon>
        <taxon>Candidatus Kapaibacteriia</taxon>
        <taxon>Candidatus Kapaibacteriales</taxon>
        <taxon>Candidatus Kapaibacteriaceae</taxon>
        <taxon>Candidatus Kapaibacterium</taxon>
    </lineage>
</organism>
<proteinExistence type="inferred from homology"/>
<keyword evidence="5 10" id="KW-0653">Protein transport</keyword>
<feature type="transmembrane region" description="Helical" evidence="10">
    <location>
        <begin position="275"/>
        <end position="296"/>
    </location>
</feature>
<evidence type="ECO:0000256" key="7">
    <source>
        <dbReference type="ARBA" id="ARBA00023010"/>
    </source>
</evidence>
<comment type="caution">
    <text evidence="12">The sequence shown here is derived from an EMBL/GenBank/DDBJ whole genome shotgun (WGS) entry which is preliminary data.</text>
</comment>
<feature type="transmembrane region" description="Helical" evidence="10">
    <location>
        <begin position="156"/>
        <end position="177"/>
    </location>
</feature>
<evidence type="ECO:0000256" key="8">
    <source>
        <dbReference type="ARBA" id="ARBA00023136"/>
    </source>
</evidence>
<dbReference type="GO" id="GO:0006605">
    <property type="term" value="P:protein targeting"/>
    <property type="evidence" value="ECO:0007669"/>
    <property type="project" value="UniProtKB-UniRule"/>
</dbReference>
<gene>
    <name evidence="10" type="primary">secY</name>
    <name evidence="12" type="ORF">BGO89_09185</name>
</gene>
<feature type="transmembrane region" description="Helical" evidence="10">
    <location>
        <begin position="74"/>
        <end position="98"/>
    </location>
</feature>
<accession>A0A1M3KWQ6</accession>
<dbReference type="AlphaFoldDB" id="A0A1M3KWQ6"/>
<evidence type="ECO:0000256" key="4">
    <source>
        <dbReference type="ARBA" id="ARBA00022692"/>
    </source>
</evidence>
<dbReference type="STRING" id="1895771.BGO89_09185"/>
<dbReference type="GO" id="GO:0065002">
    <property type="term" value="P:intracellular protein transmembrane transport"/>
    <property type="evidence" value="ECO:0007669"/>
    <property type="project" value="UniProtKB-UniRule"/>
</dbReference>
<evidence type="ECO:0000256" key="2">
    <source>
        <dbReference type="ARBA" id="ARBA00005751"/>
    </source>
</evidence>
<feature type="transmembrane region" description="Helical" evidence="10">
    <location>
        <begin position="118"/>
        <end position="136"/>
    </location>
</feature>
<comment type="subunit">
    <text evidence="10">Component of the Sec protein translocase complex. Heterotrimer consisting of SecY, SecE and SecG subunits. The heterotrimers can form oligomers, although 1 heterotrimer is thought to be able to translocate proteins. Interacts with the ribosome. Interacts with SecDF, and other proteins may be involved. Interacts with SecA.</text>
</comment>
<evidence type="ECO:0000256" key="5">
    <source>
        <dbReference type="ARBA" id="ARBA00022927"/>
    </source>
</evidence>
<evidence type="ECO:0000256" key="1">
    <source>
        <dbReference type="ARBA" id="ARBA00004141"/>
    </source>
</evidence>
<feature type="transmembrane region" description="Helical" evidence="10">
    <location>
        <begin position="372"/>
        <end position="394"/>
    </location>
</feature>
<protein>
    <recommendedName>
        <fullName evidence="9 10">Protein translocase subunit SecY</fullName>
    </recommendedName>
</protein>
<dbReference type="PRINTS" id="PR00303">
    <property type="entry name" value="SECYTRNLCASE"/>
</dbReference>
<name>A0A1M3KWQ6_9BACT</name>
<evidence type="ECO:0000256" key="6">
    <source>
        <dbReference type="ARBA" id="ARBA00022989"/>
    </source>
</evidence>
<feature type="transmembrane region" description="Helical" evidence="10">
    <location>
        <begin position="21"/>
        <end position="42"/>
    </location>
</feature>
<feature type="transmembrane region" description="Helical" evidence="10">
    <location>
        <begin position="400"/>
        <end position="420"/>
    </location>
</feature>
<dbReference type="PROSITE" id="PS00756">
    <property type="entry name" value="SECY_2"/>
    <property type="match status" value="1"/>
</dbReference>
<dbReference type="NCBIfam" id="TIGR00967">
    <property type="entry name" value="3a0501s007"/>
    <property type="match status" value="1"/>
</dbReference>
<keyword evidence="8 10" id="KW-0472">Membrane</keyword>
<reference evidence="12 13" key="1">
    <citation type="submission" date="2016-09" db="EMBL/GenBank/DDBJ databases">
        <title>Genome-resolved meta-omics ties microbial dynamics to process performance in biotechnology for thiocyanate degradation.</title>
        <authorList>
            <person name="Kantor R.S."/>
            <person name="Huddy R.J."/>
            <person name="Iyer R."/>
            <person name="Thomas B.C."/>
            <person name="Brown C.T."/>
            <person name="Anantharaman K."/>
            <person name="Tringe S."/>
            <person name="Hettich R.L."/>
            <person name="Harrison S.T."/>
            <person name="Banfield J.F."/>
        </authorList>
    </citation>
    <scope>NUCLEOTIDE SEQUENCE [LARGE SCALE GENOMIC DNA]</scope>
    <source>
        <strain evidence="12">59-99</strain>
    </source>
</reference>
<evidence type="ECO:0000256" key="11">
    <source>
        <dbReference type="RuleBase" id="RU004349"/>
    </source>
</evidence>
<evidence type="ECO:0000256" key="3">
    <source>
        <dbReference type="ARBA" id="ARBA00022448"/>
    </source>
</evidence>
<keyword evidence="3 10" id="KW-0813">Transport</keyword>
<dbReference type="PANTHER" id="PTHR10906">
    <property type="entry name" value="SECY/SEC61-ALPHA FAMILY MEMBER"/>
    <property type="match status" value="1"/>
</dbReference>
<keyword evidence="10" id="KW-1003">Cell membrane</keyword>
<dbReference type="FunFam" id="1.10.3370.10:FF:000001">
    <property type="entry name" value="Preprotein translocase subunit SecY"/>
    <property type="match status" value="1"/>
</dbReference>
<dbReference type="InterPro" id="IPR023201">
    <property type="entry name" value="SecY_dom_sf"/>
</dbReference>
<dbReference type="PIRSF" id="PIRSF004557">
    <property type="entry name" value="SecY"/>
    <property type="match status" value="1"/>
</dbReference>
<comment type="similarity">
    <text evidence="2 10 11">Belongs to the SecY/SEC61-alpha family.</text>
</comment>
<keyword evidence="7 10" id="KW-0811">Translocation</keyword>
<dbReference type="InterPro" id="IPR030659">
    <property type="entry name" value="SecY_CS"/>
</dbReference>
<feature type="transmembrane region" description="Helical" evidence="10">
    <location>
        <begin position="316"/>
        <end position="337"/>
    </location>
</feature>
<evidence type="ECO:0000256" key="10">
    <source>
        <dbReference type="HAMAP-Rule" id="MF_01465"/>
    </source>
</evidence>
<comment type="subcellular location">
    <subcellularLocation>
        <location evidence="10">Cell membrane</location>
        <topology evidence="10">Multi-pass membrane protein</topology>
    </subcellularLocation>
    <subcellularLocation>
        <location evidence="1">Membrane</location>
        <topology evidence="1">Multi-pass membrane protein</topology>
    </subcellularLocation>
</comment>
<evidence type="ECO:0000313" key="12">
    <source>
        <dbReference type="EMBL" id="OJX56704.1"/>
    </source>
</evidence>
<dbReference type="Gene3D" id="1.10.3370.10">
    <property type="entry name" value="SecY subunit domain"/>
    <property type="match status" value="1"/>
</dbReference>
<dbReference type="Pfam" id="PF00344">
    <property type="entry name" value="SecY"/>
    <property type="match status" value="1"/>
</dbReference>
<dbReference type="SUPFAM" id="SSF103491">
    <property type="entry name" value="Preprotein translocase SecY subunit"/>
    <property type="match status" value="1"/>
</dbReference>
<dbReference type="HAMAP" id="MF_01465">
    <property type="entry name" value="SecY"/>
    <property type="match status" value="1"/>
</dbReference>
<evidence type="ECO:0000256" key="9">
    <source>
        <dbReference type="ARBA" id="ARBA00039733"/>
    </source>
</evidence>
<evidence type="ECO:0000313" key="13">
    <source>
        <dbReference type="Proteomes" id="UP000184233"/>
    </source>
</evidence>
<dbReference type="InterPro" id="IPR002208">
    <property type="entry name" value="SecY/SEC61-alpha"/>
</dbReference>
<feature type="transmembrane region" description="Helical" evidence="10">
    <location>
        <begin position="223"/>
        <end position="243"/>
    </location>
</feature>
<feature type="transmembrane region" description="Helical" evidence="10">
    <location>
        <begin position="184"/>
        <end position="203"/>
    </location>
</feature>
<dbReference type="InterPro" id="IPR026593">
    <property type="entry name" value="SecY"/>
</dbReference>
<dbReference type="EMBL" id="MKVH01000024">
    <property type="protein sequence ID" value="OJX56704.1"/>
    <property type="molecule type" value="Genomic_DNA"/>
</dbReference>
<sequence length="449" mass="48468">MSNIVTTLRNIFRIEELRTRIIFTLVVLLAVRIGSFITIPGVDVDLLSSASSLGDSGTIFGLYDMFVGGAFSNAALFALGIMPYISASIILQIAGVVLPSLQKMQREGEDGRRKINQYTRYLTVFVAVLQAYGVTLKIAQTTAGPGGLSVVPDAGFLWTASSVIILTAGTIVLMWLGEQITDRGIGNGISLIIFIGIIARFPTAIQQEISLISAGSRNVVVDLVLVALLAGIIAAVILVTQGARRIPVQYAKRVVGRKVYGGTTQYIPLRVNTAGVMPIIFAQSILFVPATIASFFPESTGLQEFARLFSDQSVVYAIVYGLMILFFTYFYTAIAFNPKEVADNMKRNGGFVPGVRPGQPTSDYIENILTRITLPGAVFLALIAILPTFAIRVLQVPPLFASFFGGTSLLIIVGVALDTLQQIESYLLMRHYDGFMKTGKIRGRAGAMS</sequence>
<keyword evidence="6 10" id="KW-1133">Transmembrane helix</keyword>
<keyword evidence="4 10" id="KW-0812">Transmembrane</keyword>
<comment type="function">
    <text evidence="10">The central subunit of the protein translocation channel SecYEG. Consists of two halves formed by TMs 1-5 and 6-10. These two domains form a lateral gate at the front which open onto the bilayer between TMs 2 and 7, and are clamped together by SecE at the back. The channel is closed by both a pore ring composed of hydrophobic SecY resides and a short helix (helix 2A) on the extracellular side of the membrane which forms a plug. The plug probably moves laterally to allow the channel to open. The ring and the pore may move independently.</text>
</comment>
<dbReference type="GO" id="GO:0043952">
    <property type="term" value="P:protein transport by the Sec complex"/>
    <property type="evidence" value="ECO:0007669"/>
    <property type="project" value="UniProtKB-UniRule"/>
</dbReference>
<dbReference type="Proteomes" id="UP000184233">
    <property type="component" value="Unassembled WGS sequence"/>
</dbReference>
<dbReference type="GO" id="GO:0005886">
    <property type="term" value="C:plasma membrane"/>
    <property type="evidence" value="ECO:0007669"/>
    <property type="project" value="UniProtKB-SubCell"/>
</dbReference>